<organism evidence="2 3">
    <name type="scientific">Yoonia vestfoldensis</name>
    <dbReference type="NCBI Taxonomy" id="245188"/>
    <lineage>
        <taxon>Bacteria</taxon>
        <taxon>Pseudomonadati</taxon>
        <taxon>Pseudomonadota</taxon>
        <taxon>Alphaproteobacteria</taxon>
        <taxon>Rhodobacterales</taxon>
        <taxon>Paracoccaceae</taxon>
        <taxon>Yoonia</taxon>
    </lineage>
</organism>
<gene>
    <name evidence="2" type="ORF">LOKVESSMR4R_03514</name>
</gene>
<dbReference type="KEGG" id="lvs:LOKVESSMR4R_03514"/>
<protein>
    <submittedName>
        <fullName evidence="2">Uncharacterized protein</fullName>
    </submittedName>
</protein>
<dbReference type="RefSeq" id="WP_157898267.1">
    <property type="nucleotide sequence ID" value="NZ_CP021431.1"/>
</dbReference>
<keyword evidence="3" id="KW-1185">Reference proteome</keyword>
<accession>A0A1Y0EGM4</accession>
<reference evidence="2 3" key="1">
    <citation type="submission" date="2017-05" db="EMBL/GenBank/DDBJ databases">
        <title>Genome Sequence of Loktanella vestfoldensis Strain SMR4r Isolated from a Culture of the Diatom Skeletonema marinoi.</title>
        <authorList>
            <person name="Topel M."/>
            <person name="Pinder M.I.M."/>
            <person name="Johansson O.N."/>
            <person name="Kourtchenko O."/>
            <person name="Godhe A."/>
            <person name="Clarke A.K."/>
        </authorList>
    </citation>
    <scope>NUCLEOTIDE SEQUENCE [LARGE SCALE GENOMIC DNA]</scope>
    <source>
        <strain evidence="2 3">SMR4r</strain>
    </source>
</reference>
<dbReference type="Proteomes" id="UP000195273">
    <property type="component" value="Chromosome"/>
</dbReference>
<dbReference type="EMBL" id="CP021431">
    <property type="protein sequence ID" value="ARU02783.1"/>
    <property type="molecule type" value="Genomic_DNA"/>
</dbReference>
<evidence type="ECO:0000256" key="1">
    <source>
        <dbReference type="SAM" id="Coils"/>
    </source>
</evidence>
<dbReference type="AlphaFoldDB" id="A0A1Y0EGM4"/>
<keyword evidence="1" id="KW-0175">Coiled coil</keyword>
<name>A0A1Y0EGM4_9RHOB</name>
<evidence type="ECO:0000313" key="3">
    <source>
        <dbReference type="Proteomes" id="UP000195273"/>
    </source>
</evidence>
<sequence>MVKKLVRIVLIGFGVMALGILSLSLPAYQAGRKEQAQVEEGGFQSVAEMKAAQAAGFDTNEGYKQHLAEQQALQEAEAERLALEEEAVKLAEVEAAAEAARKAEEAAAQLKQAEQLNAEIIDEMLSSSYFGFLQPTVSYDYETLVGGTCSEVIHTLSSTPSASGDVQVLGTFFGVDRRQVTWVNIIGQAKYDCDAHFGFPCDLDINVPVKGEISVSSETGLVVLIQRDSGTSQVFDYSDVGSGFVTTRTLGASEEQSLLVCVEPS</sequence>
<proteinExistence type="predicted"/>
<feature type="coiled-coil region" evidence="1">
    <location>
        <begin position="66"/>
        <end position="123"/>
    </location>
</feature>
<evidence type="ECO:0000313" key="2">
    <source>
        <dbReference type="EMBL" id="ARU02783.1"/>
    </source>
</evidence>